<accession>A0A0R0C0X8</accession>
<dbReference type="PATRIC" id="fig|405444.3.peg.1828"/>
<protein>
    <submittedName>
        <fullName evidence="1">Uncharacterized protein</fullName>
    </submittedName>
</protein>
<dbReference type="AlphaFoldDB" id="A0A0R0C0X8"/>
<evidence type="ECO:0000313" key="2">
    <source>
        <dbReference type="Proteomes" id="UP000050864"/>
    </source>
</evidence>
<dbReference type="STRING" id="405444.ABB26_13635"/>
<organism evidence="1 2">
    <name type="scientific">Stenotrophomonas humi</name>
    <dbReference type="NCBI Taxonomy" id="405444"/>
    <lineage>
        <taxon>Bacteria</taxon>
        <taxon>Pseudomonadati</taxon>
        <taxon>Pseudomonadota</taxon>
        <taxon>Gammaproteobacteria</taxon>
        <taxon>Lysobacterales</taxon>
        <taxon>Lysobacteraceae</taxon>
        <taxon>Stenotrophomonas</taxon>
    </lineage>
</organism>
<sequence length="237" mass="26429">MSELQVPDLPQLLPSAVFDRSAGVRGLAAWLMRQSGEQPELLWRKAIDERSQRHLAVAVSALAECAESMDAFRFEQVLAGSSPKLARQCVRGWVRAEGGASWSLLLATLAMDDRVIGRLFDAAGQQWQAHISAAQLEALWESGSLGDIPANRMRHVLATLPLWRRLQLLLDYLPPDSVQQDWHVQLIEDWLRGSRGFSPLDAPLRERLLRRLAGRPRAMAGELVARVEQAVLGASFR</sequence>
<keyword evidence="2" id="KW-1185">Reference proteome</keyword>
<gene>
    <name evidence="1" type="ORF">ABB26_13635</name>
</gene>
<comment type="caution">
    <text evidence="1">The sequence shown here is derived from an EMBL/GenBank/DDBJ whole genome shotgun (WGS) entry which is preliminary data.</text>
</comment>
<name>A0A0R0C0X8_9GAMM</name>
<proteinExistence type="predicted"/>
<evidence type="ECO:0000313" key="1">
    <source>
        <dbReference type="EMBL" id="KRG63030.1"/>
    </source>
</evidence>
<dbReference type="EMBL" id="LDJI01000026">
    <property type="protein sequence ID" value="KRG63030.1"/>
    <property type="molecule type" value="Genomic_DNA"/>
</dbReference>
<reference evidence="1 2" key="1">
    <citation type="submission" date="2015-05" db="EMBL/GenBank/DDBJ databases">
        <title>Genome sequencing and analysis of members of genus Stenotrophomonas.</title>
        <authorList>
            <person name="Patil P.P."/>
            <person name="Midha S."/>
            <person name="Patil P.B."/>
        </authorList>
    </citation>
    <scope>NUCLEOTIDE SEQUENCE [LARGE SCALE GENOMIC DNA]</scope>
    <source>
        <strain evidence="1 2">DSM 18929</strain>
    </source>
</reference>
<dbReference type="Proteomes" id="UP000050864">
    <property type="component" value="Unassembled WGS sequence"/>
</dbReference>